<dbReference type="InterPro" id="IPR029044">
    <property type="entry name" value="Nucleotide-diphossugar_trans"/>
</dbReference>
<dbReference type="PANTHER" id="PTHR11183">
    <property type="entry name" value="GLYCOGENIN SUBFAMILY MEMBER"/>
    <property type="match status" value="1"/>
</dbReference>
<accession>A0AAP0KSR6</accession>
<organism evidence="2 3">
    <name type="scientific">Stephania cephalantha</name>
    <dbReference type="NCBI Taxonomy" id="152367"/>
    <lineage>
        <taxon>Eukaryota</taxon>
        <taxon>Viridiplantae</taxon>
        <taxon>Streptophyta</taxon>
        <taxon>Embryophyta</taxon>
        <taxon>Tracheophyta</taxon>
        <taxon>Spermatophyta</taxon>
        <taxon>Magnoliopsida</taxon>
        <taxon>Ranunculales</taxon>
        <taxon>Menispermaceae</taxon>
        <taxon>Menispermoideae</taxon>
        <taxon>Cissampelideae</taxon>
        <taxon>Stephania</taxon>
    </lineage>
</organism>
<dbReference type="Gene3D" id="3.90.550.10">
    <property type="entry name" value="Spore Coat Polysaccharide Biosynthesis Protein SpsA, Chain A"/>
    <property type="match status" value="1"/>
</dbReference>
<reference evidence="2 3" key="1">
    <citation type="submission" date="2024-01" db="EMBL/GenBank/DDBJ databases">
        <title>Genome assemblies of Stephania.</title>
        <authorList>
            <person name="Yang L."/>
        </authorList>
    </citation>
    <scope>NUCLEOTIDE SEQUENCE [LARGE SCALE GENOMIC DNA]</scope>
    <source>
        <strain evidence="2">JXDWG</strain>
        <tissue evidence="2">Leaf</tissue>
    </source>
</reference>
<name>A0AAP0KSR6_9MAGN</name>
<sequence length="90" mass="10321">MVVEPSESLFEDKMSKVKTLQSYTGEDQGFLNSYYSGFANAHVFEPNLPIDIRNSKPIPEMERLSTLYNADVANKVIVILHFLFLVVFYL</sequence>
<evidence type="ECO:0000313" key="3">
    <source>
        <dbReference type="Proteomes" id="UP001419268"/>
    </source>
</evidence>
<evidence type="ECO:0000256" key="1">
    <source>
        <dbReference type="ARBA" id="ARBA00023211"/>
    </source>
</evidence>
<dbReference type="EMBL" id="JBBNAG010000002">
    <property type="protein sequence ID" value="KAK9157204.1"/>
    <property type="molecule type" value="Genomic_DNA"/>
</dbReference>
<evidence type="ECO:0000313" key="2">
    <source>
        <dbReference type="EMBL" id="KAK9157204.1"/>
    </source>
</evidence>
<dbReference type="InterPro" id="IPR050587">
    <property type="entry name" value="GNT1/Glycosyltrans_8"/>
</dbReference>
<proteinExistence type="predicted"/>
<dbReference type="Proteomes" id="UP001419268">
    <property type="component" value="Unassembled WGS sequence"/>
</dbReference>
<keyword evidence="3" id="KW-1185">Reference proteome</keyword>
<protein>
    <submittedName>
        <fullName evidence="2">Uncharacterized protein</fullName>
    </submittedName>
</protein>
<keyword evidence="1" id="KW-0464">Manganese</keyword>
<dbReference type="AlphaFoldDB" id="A0AAP0KSR6"/>
<comment type="caution">
    <text evidence="2">The sequence shown here is derived from an EMBL/GenBank/DDBJ whole genome shotgun (WGS) entry which is preliminary data.</text>
</comment>
<gene>
    <name evidence="2" type="ORF">Scep_003778</name>
</gene>